<name>A0A2K5ARK1_9ARCH</name>
<proteinExistence type="predicted"/>
<dbReference type="Proteomes" id="UP000236248">
    <property type="component" value="Chromosome NCAV"/>
</dbReference>
<organism evidence="1 2">
    <name type="scientific">Candidatus Nitrosocaldus cavascurensis</name>
    <dbReference type="NCBI Taxonomy" id="2058097"/>
    <lineage>
        <taxon>Archaea</taxon>
        <taxon>Nitrososphaerota</taxon>
        <taxon>Nitrososphaeria</taxon>
        <taxon>Candidatus Nitrosocaldales</taxon>
        <taxon>Candidatus Nitrosocaldaceae</taxon>
        <taxon>Candidatus Nitrosocaldus</taxon>
    </lineage>
</organism>
<protein>
    <submittedName>
        <fullName evidence="1">Uncharacterized protein</fullName>
    </submittedName>
</protein>
<dbReference type="EMBL" id="LT981265">
    <property type="protein sequence ID" value="SPC34245.1"/>
    <property type="molecule type" value="Genomic_DNA"/>
</dbReference>
<dbReference type="KEGG" id="ncv:NCAV_1068"/>
<dbReference type="AlphaFoldDB" id="A0A2K5ARK1"/>
<evidence type="ECO:0000313" key="1">
    <source>
        <dbReference type="EMBL" id="SPC34245.1"/>
    </source>
</evidence>
<sequence length="61" mass="7353">MNNQKSAITEPFKHVYDFITQTKHLCYDLLHSLTTLLKDEYILLYERIPKELLNLIFSFFT</sequence>
<reference evidence="2" key="1">
    <citation type="submission" date="2018-01" db="EMBL/GenBank/DDBJ databases">
        <authorList>
            <person name="Kerou L M."/>
        </authorList>
    </citation>
    <scope>NUCLEOTIDE SEQUENCE [LARGE SCALE GENOMIC DNA]</scope>
    <source>
        <strain evidence="2">SCU2</strain>
    </source>
</reference>
<keyword evidence="2" id="KW-1185">Reference proteome</keyword>
<evidence type="ECO:0000313" key="2">
    <source>
        <dbReference type="Proteomes" id="UP000236248"/>
    </source>
</evidence>
<gene>
    <name evidence="1" type="ORF">NCAV_1068</name>
</gene>
<accession>A0A2K5ARK1</accession>